<name>A0A0J8H1Z6_9ALTE</name>
<evidence type="ECO:0000313" key="2">
    <source>
        <dbReference type="Proteomes" id="UP000037600"/>
    </source>
</evidence>
<organism evidence="1 2">
    <name type="scientific">Catenovulum maritimum</name>
    <dbReference type="NCBI Taxonomy" id="1513271"/>
    <lineage>
        <taxon>Bacteria</taxon>
        <taxon>Pseudomonadati</taxon>
        <taxon>Pseudomonadota</taxon>
        <taxon>Gammaproteobacteria</taxon>
        <taxon>Alteromonadales</taxon>
        <taxon>Alteromonadaceae</taxon>
        <taxon>Catenovulum</taxon>
    </lineage>
</organism>
<dbReference type="RefSeq" id="WP_048687930.1">
    <property type="nucleotide sequence ID" value="NZ_KQ130482.1"/>
</dbReference>
<gene>
    <name evidence="1" type="ORF">XM47_00060</name>
</gene>
<dbReference type="EMBL" id="LAZL01000001">
    <property type="protein sequence ID" value="KMT67038.1"/>
    <property type="molecule type" value="Genomic_DNA"/>
</dbReference>
<proteinExistence type="predicted"/>
<dbReference type="Proteomes" id="UP000037600">
    <property type="component" value="Unassembled WGS sequence"/>
</dbReference>
<dbReference type="PROSITE" id="PS51257">
    <property type="entry name" value="PROKAR_LIPOPROTEIN"/>
    <property type="match status" value="1"/>
</dbReference>
<protein>
    <submittedName>
        <fullName evidence="1">Uncharacterized protein</fullName>
    </submittedName>
</protein>
<dbReference type="AlphaFoldDB" id="A0A0J8H1Z6"/>
<evidence type="ECO:0000313" key="1">
    <source>
        <dbReference type="EMBL" id="KMT67038.1"/>
    </source>
</evidence>
<sequence>MKKQILALSILVALSGCEIDNSAEKKLAAQFNNEFMTTVGFNGTPGEGMDVPLTIAHGNAEGTFGVTDANWGEADLQFELIGEEDTETASKAEIEGDRYAQTARILKTMYGTFKIKKSADGYSEWSYVMDKPAAIKAEADESSTCSEFTLDDTVIEDSAENNKALGALLADCKSADLVDTITFTSIDGSTTELNFIISGVEKKPAEVRGDLIANADLRFKEKFGLARVYDPNYEESYFLNQVLPVDETQEQTPKYGTIDVQPNGQWTYTVRSEKVEELRMQLPTEEADPVSESFYLVTNDGTKQLLEVFITLGPRNFVPSIPVAEAESDSKSIFEVQFVKSGTGLSTKDLVTGKLQFKARITEDMAKKATISMYCSRWHGSYNRRLASFIIQPEGGFEMWSAHLKPGGTYGNVNDFERQAPNNSGNIITTHVKFDRGFQDLEWHEVTLTWDRKEGASLPKMTLLLDGEPLQTSEDHPLIERDTSTPFYAQTLTTSDSISGCLGRLNFTVDKMTGDEDEPPATTGGLLVDDIRLFTNPDADIKFDAPAFEDNFDSNKEGDLVKDADSFDRYQAVTTEDVVIKLDL</sequence>
<dbReference type="OrthoDB" id="6377314at2"/>
<dbReference type="InterPro" id="IPR010221">
    <property type="entry name" value="VCBS_dom"/>
</dbReference>
<dbReference type="STRING" id="1513271.XM47_00060"/>
<keyword evidence="2" id="KW-1185">Reference proteome</keyword>
<dbReference type="NCBIfam" id="TIGR01965">
    <property type="entry name" value="VCBS_repeat"/>
    <property type="match status" value="1"/>
</dbReference>
<accession>A0A0J8H1Z6</accession>
<reference evidence="1 2" key="1">
    <citation type="submission" date="2015-04" db="EMBL/GenBank/DDBJ databases">
        <title>Draft Genome Sequence of the Novel Agar-Digesting Marine Bacterium Q1.</title>
        <authorList>
            <person name="Li Y."/>
            <person name="Li D."/>
            <person name="Chen G."/>
            <person name="Du Z."/>
        </authorList>
    </citation>
    <scope>NUCLEOTIDE SEQUENCE [LARGE SCALE GENOMIC DNA]</scope>
    <source>
        <strain evidence="1 2">Q1</strain>
    </source>
</reference>
<comment type="caution">
    <text evidence="1">The sequence shown here is derived from an EMBL/GenBank/DDBJ whole genome shotgun (WGS) entry which is preliminary data.</text>
</comment>